<accession>A0A5C8V7E1</accession>
<evidence type="ECO:0000256" key="1">
    <source>
        <dbReference type="SAM" id="SignalP"/>
    </source>
</evidence>
<feature type="non-terminal residue" evidence="2">
    <location>
        <position position="343"/>
    </location>
</feature>
<feature type="signal peptide" evidence="1">
    <location>
        <begin position="1"/>
        <end position="19"/>
    </location>
</feature>
<keyword evidence="3" id="KW-1185">Reference proteome</keyword>
<organism evidence="2 3">
    <name type="scientific">Flagellimonas hymeniacidonis</name>
    <dbReference type="NCBI Taxonomy" id="2603628"/>
    <lineage>
        <taxon>Bacteria</taxon>
        <taxon>Pseudomonadati</taxon>
        <taxon>Bacteroidota</taxon>
        <taxon>Flavobacteriia</taxon>
        <taxon>Flavobacteriales</taxon>
        <taxon>Flavobacteriaceae</taxon>
        <taxon>Flagellimonas</taxon>
    </lineage>
</organism>
<sequence length="343" mass="34469">MKKSIIVVTLLFFSGFVYSQTTVTLQDQCNCEVLSGTAVSSPGAVAPGGADAGDIYVNTSTGTIFFWDGDSWELTSTDDQQLTGFTFNGATNDLTLTLENGGSVNVDLSSLSDTLTDTNTTITSFGIDGTNTNLVITDSDTNTFSVALADIAALVNTDAQDLEDVIGEDASAGNNAITDLADPTNAQDAATKAYVDATADDDITGVSFDGTSVTVAEGATSFSADISALDDSAGVAANAAAIAAHNTADGDLSDTNEIQDLEDVIGQDASAGNNAITDLADPTNAQDAATKAYVDATADDDITGVSFDGTSVTVAEGATSFSADISALDDSAGVAANAAAIAA</sequence>
<gene>
    <name evidence="2" type="ORF">FVB32_00005</name>
</gene>
<feature type="chain" id="PRO_5022687970" evidence="1">
    <location>
        <begin position="20"/>
        <end position="343"/>
    </location>
</feature>
<dbReference type="AlphaFoldDB" id="A0A5C8V7E1"/>
<comment type="caution">
    <text evidence="2">The sequence shown here is derived from an EMBL/GenBank/DDBJ whole genome shotgun (WGS) entry which is preliminary data.</text>
</comment>
<dbReference type="Proteomes" id="UP000321456">
    <property type="component" value="Unassembled WGS sequence"/>
</dbReference>
<reference evidence="2 3" key="1">
    <citation type="submission" date="2019-08" db="EMBL/GenBank/DDBJ databases">
        <title>Professor.</title>
        <authorList>
            <person name="Park J.S."/>
        </authorList>
    </citation>
    <scope>NUCLEOTIDE SEQUENCE [LARGE SCALE GENOMIC DNA]</scope>
    <source>
        <strain evidence="2 3">176CP5-101</strain>
    </source>
</reference>
<proteinExistence type="predicted"/>
<name>A0A5C8V7E1_9FLAO</name>
<evidence type="ECO:0000313" key="2">
    <source>
        <dbReference type="EMBL" id="TXN36708.1"/>
    </source>
</evidence>
<keyword evidence="1" id="KW-0732">Signal</keyword>
<dbReference type="RefSeq" id="WP_222707937.1">
    <property type="nucleotide sequence ID" value="NZ_VRUR01000001.1"/>
</dbReference>
<dbReference type="EMBL" id="VRUR01000001">
    <property type="protein sequence ID" value="TXN36708.1"/>
    <property type="molecule type" value="Genomic_DNA"/>
</dbReference>
<evidence type="ECO:0000313" key="3">
    <source>
        <dbReference type="Proteomes" id="UP000321456"/>
    </source>
</evidence>
<protein>
    <submittedName>
        <fullName evidence="2">Uncharacterized protein</fullName>
    </submittedName>
</protein>